<dbReference type="RefSeq" id="XP_013237475.1">
    <property type="nucleotide sequence ID" value="XM_013382021.1"/>
</dbReference>
<dbReference type="PANTHER" id="PTHR22957">
    <property type="entry name" value="TBC1 DOMAIN FAMILY MEMBER GTPASE-ACTIVATING PROTEIN"/>
    <property type="match status" value="1"/>
</dbReference>
<evidence type="ECO:0000259" key="1">
    <source>
        <dbReference type="PROSITE" id="PS50086"/>
    </source>
</evidence>
<accession>A0A098VQD8</accession>
<evidence type="ECO:0000313" key="3">
    <source>
        <dbReference type="Proteomes" id="UP000029725"/>
    </source>
</evidence>
<dbReference type="Proteomes" id="UP000029725">
    <property type="component" value="Unassembled WGS sequence"/>
</dbReference>
<dbReference type="Gene3D" id="1.10.8.270">
    <property type="entry name" value="putative rabgap domain of human tbc1 domain family member 14 like domains"/>
    <property type="match status" value="1"/>
</dbReference>
<comment type="caution">
    <text evidence="2">The sequence shown here is derived from an EMBL/GenBank/DDBJ whole genome shotgun (WGS) entry which is preliminary data.</text>
</comment>
<dbReference type="InterPro" id="IPR000195">
    <property type="entry name" value="Rab-GAP-TBC_dom"/>
</dbReference>
<dbReference type="HOGENOM" id="CLU_563902_0_0_1"/>
<reference evidence="2 3" key="1">
    <citation type="submission" date="2014-04" db="EMBL/GenBank/DDBJ databases">
        <title>A new species of microsporidia sheds light on the evolution of extreme parasitism.</title>
        <authorList>
            <person name="Haag K.L."/>
            <person name="James T.Y."/>
            <person name="Larsson R."/>
            <person name="Schaer T.M."/>
            <person name="Refardt D."/>
            <person name="Pombert J.-F."/>
            <person name="Ebert D."/>
        </authorList>
    </citation>
    <scope>NUCLEOTIDE SEQUENCE [LARGE SCALE GENOMIC DNA]</scope>
    <source>
        <strain evidence="2 3">UGP3</strain>
        <tissue evidence="2">Spores</tissue>
    </source>
</reference>
<name>A0A098VQD8_9MICR</name>
<dbReference type="SUPFAM" id="SSF47923">
    <property type="entry name" value="Ypt/Rab-GAP domain of gyp1p"/>
    <property type="match status" value="2"/>
</dbReference>
<proteinExistence type="predicted"/>
<dbReference type="VEuPathDB" id="MicrosporidiaDB:DI09_47p20"/>
<dbReference type="Pfam" id="PF00566">
    <property type="entry name" value="RabGAP-TBC"/>
    <property type="match status" value="1"/>
</dbReference>
<keyword evidence="3" id="KW-1185">Reference proteome</keyword>
<sequence length="484" mass="55517">MPIIQHQSFDAERSKSCPHLEDDASLDVEKPSTIMLYPDLARSESLDSILLFSHDSKTGSWKCNLISSPTHPEIAPLKLKETKPINAGLEGGSLYCDAQFPERDDHLCLKSLSDVEIFPQQPSETLSSSTVSKFFPRSFSKNDQVICELLFSTDVVDIGMAFSRLRNFCWKGIPFSYRSICWKYLFVGYLPPAKAKQRPNINRRRREYFQSARSLGVYPEIKPSFDMALFHQIEIDVPRTIPSVSLFRDPIIQAVCAPLLHPSSGYVQGLNDLLSPFIAIFLSEYLCAFPIFRNSKRMNNNVLDYLLHLPDQYMQNISTEELEAVEADAFWCFSKFLDTIHDRYTSGQPGIWHQISKLEDLMARIDPFLLSHLKEQGVELNQFAFRWINCLLIRELPFRLVIRLWDTCFAEGEDGFLNFYTYITASFFMTWSNKDILLLLQNLPTGNWTDEQISVLCSEAFILMELFSKTKGHIKCQSAPSSPT</sequence>
<protein>
    <recommendedName>
        <fullName evidence="1">Rab-GAP TBC domain-containing protein</fullName>
    </recommendedName>
</protein>
<dbReference type="OrthoDB" id="26371at2759"/>
<gene>
    <name evidence="2" type="ORF">DI09_47p20</name>
</gene>
<feature type="domain" description="Rab-GAP TBC" evidence="1">
    <location>
        <begin position="172"/>
        <end position="412"/>
    </location>
</feature>
<evidence type="ECO:0000313" key="2">
    <source>
        <dbReference type="EMBL" id="KGG51024.1"/>
    </source>
</evidence>
<dbReference type="SMART" id="SM00164">
    <property type="entry name" value="TBC"/>
    <property type="match status" value="1"/>
</dbReference>
<dbReference type="AlphaFoldDB" id="A0A098VQD8"/>
<dbReference type="GO" id="GO:0005096">
    <property type="term" value="F:GTPase activator activity"/>
    <property type="evidence" value="ECO:0007669"/>
    <property type="project" value="TreeGrafter"/>
</dbReference>
<dbReference type="GeneID" id="25260078"/>
<dbReference type="EMBL" id="JMKJ01000421">
    <property type="protein sequence ID" value="KGG51024.1"/>
    <property type="molecule type" value="Genomic_DNA"/>
</dbReference>
<organism evidence="2 3">
    <name type="scientific">Mitosporidium daphniae</name>
    <dbReference type="NCBI Taxonomy" id="1485682"/>
    <lineage>
        <taxon>Eukaryota</taxon>
        <taxon>Fungi</taxon>
        <taxon>Fungi incertae sedis</taxon>
        <taxon>Microsporidia</taxon>
        <taxon>Mitosporidium</taxon>
    </lineage>
</organism>
<dbReference type="InterPro" id="IPR035969">
    <property type="entry name" value="Rab-GAP_TBC_sf"/>
</dbReference>
<dbReference type="Gene3D" id="1.10.472.80">
    <property type="entry name" value="Ypt/Rab-GAP domain of gyp1p, domain 3"/>
    <property type="match status" value="1"/>
</dbReference>
<dbReference type="PROSITE" id="PS50086">
    <property type="entry name" value="TBC_RABGAP"/>
    <property type="match status" value="1"/>
</dbReference>
<dbReference type="PANTHER" id="PTHR22957:SF26">
    <property type="entry name" value="LD44506P"/>
    <property type="match status" value="1"/>
</dbReference>